<name>A0A8J5V5B8_ZIZPA</name>
<feature type="transmembrane region" description="Helical" evidence="1">
    <location>
        <begin position="60"/>
        <end position="80"/>
    </location>
</feature>
<gene>
    <name evidence="2" type="ORF">GUJ93_ZPchr0008g12865</name>
</gene>
<sequence length="129" mass="14537">MHSWRYDDSTFSSGYSMRKNSLALTHSSFGLGLLIDGGASALITNITLESIIIPLAKEMCILCHILFTFSTMMLSLFAYFPTYLKENTESNIDDVDIPGIYYIQKPLSFKRRMTKVVCLPLLPELISQA</sequence>
<evidence type="ECO:0000256" key="1">
    <source>
        <dbReference type="SAM" id="Phobius"/>
    </source>
</evidence>
<dbReference type="AlphaFoldDB" id="A0A8J5V5B8"/>
<keyword evidence="3" id="KW-1185">Reference proteome</keyword>
<dbReference type="EMBL" id="JAAALK010000290">
    <property type="protein sequence ID" value="KAG8048016.1"/>
    <property type="molecule type" value="Genomic_DNA"/>
</dbReference>
<feature type="transmembrane region" description="Helical" evidence="1">
    <location>
        <begin position="29"/>
        <end position="48"/>
    </location>
</feature>
<proteinExistence type="predicted"/>
<organism evidence="2 3">
    <name type="scientific">Zizania palustris</name>
    <name type="common">Northern wild rice</name>
    <dbReference type="NCBI Taxonomy" id="103762"/>
    <lineage>
        <taxon>Eukaryota</taxon>
        <taxon>Viridiplantae</taxon>
        <taxon>Streptophyta</taxon>
        <taxon>Embryophyta</taxon>
        <taxon>Tracheophyta</taxon>
        <taxon>Spermatophyta</taxon>
        <taxon>Magnoliopsida</taxon>
        <taxon>Liliopsida</taxon>
        <taxon>Poales</taxon>
        <taxon>Poaceae</taxon>
        <taxon>BOP clade</taxon>
        <taxon>Oryzoideae</taxon>
        <taxon>Oryzeae</taxon>
        <taxon>Zizaniinae</taxon>
        <taxon>Zizania</taxon>
    </lineage>
</organism>
<reference evidence="2" key="1">
    <citation type="journal article" date="2021" name="bioRxiv">
        <title>Whole Genome Assembly and Annotation of Northern Wild Rice, Zizania palustris L., Supports a Whole Genome Duplication in the Zizania Genus.</title>
        <authorList>
            <person name="Haas M."/>
            <person name="Kono T."/>
            <person name="Macchietto M."/>
            <person name="Millas R."/>
            <person name="McGilp L."/>
            <person name="Shao M."/>
            <person name="Duquette J."/>
            <person name="Hirsch C.N."/>
            <person name="Kimball J."/>
        </authorList>
    </citation>
    <scope>NUCLEOTIDE SEQUENCE</scope>
    <source>
        <tissue evidence="2">Fresh leaf tissue</tissue>
    </source>
</reference>
<reference evidence="2" key="2">
    <citation type="submission" date="2021-02" db="EMBL/GenBank/DDBJ databases">
        <authorList>
            <person name="Kimball J.A."/>
            <person name="Haas M.W."/>
            <person name="Macchietto M."/>
            <person name="Kono T."/>
            <person name="Duquette J."/>
            <person name="Shao M."/>
        </authorList>
    </citation>
    <scope>NUCLEOTIDE SEQUENCE</scope>
    <source>
        <tissue evidence="2">Fresh leaf tissue</tissue>
    </source>
</reference>
<comment type="caution">
    <text evidence="2">The sequence shown here is derived from an EMBL/GenBank/DDBJ whole genome shotgun (WGS) entry which is preliminary data.</text>
</comment>
<keyword evidence="1" id="KW-1133">Transmembrane helix</keyword>
<dbReference type="Proteomes" id="UP000729402">
    <property type="component" value="Unassembled WGS sequence"/>
</dbReference>
<keyword evidence="1" id="KW-0472">Membrane</keyword>
<keyword evidence="1" id="KW-0812">Transmembrane</keyword>
<evidence type="ECO:0000313" key="3">
    <source>
        <dbReference type="Proteomes" id="UP000729402"/>
    </source>
</evidence>
<accession>A0A8J5V5B8</accession>
<evidence type="ECO:0000313" key="2">
    <source>
        <dbReference type="EMBL" id="KAG8048016.1"/>
    </source>
</evidence>
<protein>
    <submittedName>
        <fullName evidence="2">Uncharacterized protein</fullName>
    </submittedName>
</protein>